<dbReference type="Proteomes" id="UP000245657">
    <property type="component" value="Unassembled WGS sequence"/>
</dbReference>
<accession>A0A2V2MX88</accession>
<dbReference type="RefSeq" id="WP_109968285.1">
    <property type="nucleotide sequence ID" value="NZ_CP176093.1"/>
</dbReference>
<gene>
    <name evidence="1" type="ORF">DK846_07430</name>
</gene>
<comment type="caution">
    <text evidence="1">The sequence shown here is derived from an EMBL/GenBank/DDBJ whole genome shotgun (WGS) entry which is preliminary data.</text>
</comment>
<reference evidence="1 2" key="1">
    <citation type="submission" date="2018-05" db="EMBL/GenBank/DDBJ databases">
        <title>Draft genome of Methanospirillum lacunae Ki8-1.</title>
        <authorList>
            <person name="Dueholm M.S."/>
            <person name="Nielsen P.H."/>
            <person name="Bakmann L.F."/>
            <person name="Otzen D.E."/>
        </authorList>
    </citation>
    <scope>NUCLEOTIDE SEQUENCE [LARGE SCALE GENOMIC DNA]</scope>
    <source>
        <strain evidence="1 2">Ki8-1</strain>
    </source>
</reference>
<dbReference type="AlphaFoldDB" id="A0A2V2MX88"/>
<proteinExistence type="predicted"/>
<evidence type="ECO:0000313" key="2">
    <source>
        <dbReference type="Proteomes" id="UP000245657"/>
    </source>
</evidence>
<keyword evidence="2" id="KW-1185">Reference proteome</keyword>
<protein>
    <submittedName>
        <fullName evidence="1">Uncharacterized protein</fullName>
    </submittedName>
</protein>
<dbReference type="GeneID" id="97548524"/>
<evidence type="ECO:0000313" key="1">
    <source>
        <dbReference type="EMBL" id="PWR72774.1"/>
    </source>
</evidence>
<name>A0A2V2MX88_9EURY</name>
<dbReference type="EMBL" id="QGMY01000006">
    <property type="protein sequence ID" value="PWR72774.1"/>
    <property type="molecule type" value="Genomic_DNA"/>
</dbReference>
<sequence length="216" mass="23284">MAFRYEFRTFVILSLFICLIITIIPPGSAEYSIEISPQTIAPDQEVTVTLNNIPQNSLINMSLNASVKTTPGEEMDYTVNNFLFPYESGVSVFQAKMFDLEPGTPATVSILREDGTEATRTDNVSPAGEFNASIQKELNRGMYNVSFIGIPASGNVTSTIDFGGVTNTTTGNVTAESASTESYFSPGGITDGTVDVNIYIDKQLQKSNTITISSNA</sequence>
<organism evidence="1 2">
    <name type="scientific">Methanospirillum lacunae</name>
    <dbReference type="NCBI Taxonomy" id="668570"/>
    <lineage>
        <taxon>Archaea</taxon>
        <taxon>Methanobacteriati</taxon>
        <taxon>Methanobacteriota</taxon>
        <taxon>Stenosarchaea group</taxon>
        <taxon>Methanomicrobia</taxon>
        <taxon>Methanomicrobiales</taxon>
        <taxon>Methanospirillaceae</taxon>
        <taxon>Methanospirillum</taxon>
    </lineage>
</organism>